<evidence type="ECO:0000313" key="3">
    <source>
        <dbReference type="Proteomes" id="UP000195141"/>
    </source>
</evidence>
<keyword evidence="3" id="KW-1185">Reference proteome</keyword>
<name>A0A242KE01_9ENTE</name>
<dbReference type="Pfam" id="PF13376">
    <property type="entry name" value="OmdA"/>
    <property type="match status" value="1"/>
</dbReference>
<evidence type="ECO:0008006" key="4">
    <source>
        <dbReference type="Google" id="ProtNLM"/>
    </source>
</evidence>
<dbReference type="EMBL" id="NGMM01000001">
    <property type="protein sequence ID" value="OTP19299.1"/>
    <property type="molecule type" value="Genomic_DNA"/>
</dbReference>
<proteinExistence type="predicted"/>
<sequence>MVRSITDKLQLATYKKKMILNRPSAEYFSDLSFEETAWSDQKVDLILAFVKDIEEFKQLVGHVKEKNALNEEGLLYVAYPKKGNKKYDTYIHRDEIFPALRVNEDDGYIEGTSLKFNRMVSLDEVFTIVGIKNAVKKSTVKTKSQTVHDYTTLVPKIEEVVAENPKAAKVFSTLTPGYQRGWAQYIFSAKQVATQEKRKAEMIRLLEQGFKSKELYRQSIAREENQ</sequence>
<reference evidence="2" key="3">
    <citation type="submission" date="2024-03" db="EMBL/GenBank/DDBJ databases">
        <title>The Genome Sequence of Enterococcus sp. DIV0242b.</title>
        <authorList>
            <consortium name="The Broad Institute Genomics Platform"/>
            <consortium name="The Broad Institute Microbial Omics Core"/>
            <consortium name="The Broad Institute Genomic Center for Infectious Diseases"/>
            <person name="Earl A."/>
            <person name="Manson A."/>
            <person name="Gilmore M."/>
            <person name="Schwartman J."/>
            <person name="Shea T."/>
            <person name="Abouelleil A."/>
            <person name="Cao P."/>
            <person name="Chapman S."/>
            <person name="Cusick C."/>
            <person name="Young S."/>
            <person name="Neafsey D."/>
            <person name="Nusbaum C."/>
            <person name="Birren B."/>
        </authorList>
    </citation>
    <scope>NUCLEOTIDE SEQUENCE</scope>
    <source>
        <strain evidence="2">9E7_DIV0242</strain>
    </source>
</reference>
<dbReference type="EMBL" id="CP147247">
    <property type="protein sequence ID" value="WYJ89380.1"/>
    <property type="molecule type" value="Genomic_DNA"/>
</dbReference>
<protein>
    <recommendedName>
        <fullName evidence="4">Laac</fullName>
    </recommendedName>
</protein>
<evidence type="ECO:0000313" key="1">
    <source>
        <dbReference type="EMBL" id="OTP19299.1"/>
    </source>
</evidence>
<organism evidence="1">
    <name type="scientific">Candidatus Enterococcus clewellii</name>
    <dbReference type="NCBI Taxonomy" id="1834193"/>
    <lineage>
        <taxon>Bacteria</taxon>
        <taxon>Bacillati</taxon>
        <taxon>Bacillota</taxon>
        <taxon>Bacilli</taxon>
        <taxon>Lactobacillales</taxon>
        <taxon>Enterococcaceae</taxon>
        <taxon>Enterococcus</taxon>
    </lineage>
</organism>
<dbReference type="AlphaFoldDB" id="A0A242KE01"/>
<reference evidence="1" key="1">
    <citation type="submission" date="2017-05" db="EMBL/GenBank/DDBJ databases">
        <title>The Genome Sequence of Enterococcus sp. 9E7_DIV0242.</title>
        <authorList>
            <consortium name="The Broad Institute Genomics Platform"/>
            <consortium name="The Broad Institute Genomic Center for Infectious Diseases"/>
            <person name="Earl A."/>
            <person name="Manson A."/>
            <person name="Schwartman J."/>
            <person name="Gilmore M."/>
            <person name="Abouelleil A."/>
            <person name="Cao P."/>
            <person name="Chapman S."/>
            <person name="Cusick C."/>
            <person name="Shea T."/>
            <person name="Young S."/>
            <person name="Neafsey D."/>
            <person name="Nusbaum C."/>
            <person name="Birren B."/>
        </authorList>
    </citation>
    <scope>NUCLEOTIDE SEQUENCE [LARGE SCALE GENOMIC DNA]</scope>
    <source>
        <strain evidence="1">9E7_DIV0242</strain>
    </source>
</reference>
<dbReference type="OrthoDB" id="2452521at2"/>
<reference evidence="2" key="2">
    <citation type="submission" date="2017-05" db="EMBL/GenBank/DDBJ databases">
        <authorList>
            <consortium name="The Broad Institute Genomics Platform"/>
            <consortium name="The Broad Institute Genomic Center for Infectious Diseases"/>
            <person name="Earl A."/>
            <person name="Manson A."/>
            <person name="Schwartman J."/>
            <person name="Gilmore M."/>
            <person name="Abouelleil A."/>
            <person name="Cao P."/>
            <person name="Chapman S."/>
            <person name="Cusick C."/>
            <person name="Shea T."/>
            <person name="Young S."/>
            <person name="Neafsey D."/>
            <person name="Nusbaum C."/>
            <person name="Birren B."/>
        </authorList>
    </citation>
    <scope>NUCLEOTIDE SEQUENCE</scope>
    <source>
        <strain evidence="2">9E7_DIV0242</strain>
    </source>
</reference>
<accession>A0A242KE01</accession>
<dbReference type="RefSeq" id="WP_086348186.1">
    <property type="nucleotide sequence ID" value="NZ_CP147247.1"/>
</dbReference>
<gene>
    <name evidence="2" type="ORF">A5888_001100</name>
    <name evidence="1" type="ORF">A5888_001114</name>
</gene>
<dbReference type="Proteomes" id="UP000195141">
    <property type="component" value="Chromosome"/>
</dbReference>
<evidence type="ECO:0000313" key="2">
    <source>
        <dbReference type="EMBL" id="WYJ89380.1"/>
    </source>
</evidence>